<dbReference type="eggNOG" id="COG3440">
    <property type="taxonomic scope" value="Bacteria"/>
</dbReference>
<dbReference type="PATRIC" id="fig|997884.3.peg.4253"/>
<dbReference type="Proteomes" id="UP000003089">
    <property type="component" value="Unassembled WGS sequence"/>
</dbReference>
<evidence type="ECO:0000313" key="1">
    <source>
        <dbReference type="EMBL" id="EIY43825.1"/>
    </source>
</evidence>
<dbReference type="AlphaFoldDB" id="I8WZ13"/>
<protein>
    <recommendedName>
        <fullName evidence="3">Zinc-ribbon domain-containing protein</fullName>
    </recommendedName>
</protein>
<gene>
    <name evidence="1" type="ORF">HMPREF1068_04150</name>
</gene>
<proteinExistence type="predicted"/>
<evidence type="ECO:0008006" key="3">
    <source>
        <dbReference type="Google" id="ProtNLM"/>
    </source>
</evidence>
<dbReference type="EMBL" id="AGXS01000028">
    <property type="protein sequence ID" value="EIY43825.1"/>
    <property type="molecule type" value="Genomic_DNA"/>
</dbReference>
<reference evidence="1 2" key="1">
    <citation type="submission" date="2012-02" db="EMBL/GenBank/DDBJ databases">
        <title>The Genome Sequence of Bacteroides nordii CL02T12C05.</title>
        <authorList>
            <consortium name="The Broad Institute Genome Sequencing Platform"/>
            <person name="Earl A."/>
            <person name="Ward D."/>
            <person name="Feldgarden M."/>
            <person name="Gevers D."/>
            <person name="Zitomersky N.L."/>
            <person name="Coyne M.J."/>
            <person name="Comstock L.E."/>
            <person name="Young S.K."/>
            <person name="Zeng Q."/>
            <person name="Gargeya S."/>
            <person name="Fitzgerald M."/>
            <person name="Haas B."/>
            <person name="Abouelleil A."/>
            <person name="Alvarado L."/>
            <person name="Arachchi H.M."/>
            <person name="Berlin A."/>
            <person name="Chapman S.B."/>
            <person name="Gearin G."/>
            <person name="Goldberg J."/>
            <person name="Griggs A."/>
            <person name="Gujja S."/>
            <person name="Hansen M."/>
            <person name="Heiman D."/>
            <person name="Howarth C."/>
            <person name="Larimer J."/>
            <person name="Lui A."/>
            <person name="MacDonald P.J.P."/>
            <person name="McCowen C."/>
            <person name="Montmayeur A."/>
            <person name="Murphy C."/>
            <person name="Neiman D."/>
            <person name="Pearson M."/>
            <person name="Priest M."/>
            <person name="Roberts A."/>
            <person name="Saif S."/>
            <person name="Shea T."/>
            <person name="Sisk P."/>
            <person name="Stolte C."/>
            <person name="Sykes S."/>
            <person name="Wortman J."/>
            <person name="Nusbaum C."/>
            <person name="Birren B."/>
        </authorList>
    </citation>
    <scope>NUCLEOTIDE SEQUENCE [LARGE SCALE GENOMIC DNA]</scope>
    <source>
        <strain evidence="1 2">CL02T12C05</strain>
    </source>
</reference>
<accession>I8WZ13</accession>
<dbReference type="HOGENOM" id="CLU_028791_1_0_10"/>
<comment type="caution">
    <text evidence="1">The sequence shown here is derived from an EMBL/GenBank/DDBJ whole genome shotgun (WGS) entry which is preliminary data.</text>
</comment>
<keyword evidence="2" id="KW-1185">Reference proteome</keyword>
<dbReference type="RefSeq" id="WP_007487448.1">
    <property type="nucleotide sequence ID" value="NZ_JH724317.1"/>
</dbReference>
<dbReference type="Gene3D" id="3.40.960.10">
    <property type="entry name" value="VSR Endonuclease"/>
    <property type="match status" value="1"/>
</dbReference>
<sequence>MQNEKQIQFIKRAQEVHGSIYDYSQVIYKNSNIKVCIRCYKHGEFYQLPKNHIFHQQGCPQCSGNKKKTTEKFIKEAQTIHGSKYDYSQSVYINTNTPVCVICPEHGEFYPTPGNHIRKKSGCPRCNKSKKTLEDFIRKAQVIHGHKYDYSQSTYVNSSTHICVICPQHGKFYLTPFGHVNNQTGCPICSRIKFTTQDFIEKANRIHNNRYDYSKSIYVNSRSKIVITCREHGDFQTTPNIHINSKSGCPICWRIKLTTEEFIERAKIIHKDKYDYSKSIYTKAKTKLCIICPKHGEFYTTPNSHIYHQAGCAICSGVKKLTTKEFIEKANKIHHNRYNYSKAVYKSAKQKICIICPEHGKFWQKAEHHLAGHICIMCSGIHKKTTKEFIEKANEIHQRKYDYSNVTYKNAKEKVCIICPEHGEFWQRAEHHLKGHGCCKCKTSNLEKSVKETLIQYNIEFEQQKKFNWLGRQRLDFYLPHYRIAIECQGIQHFQPVDFGNKGEKWAQLNLERLQENDLNKHELCRRNDIHLVYFTLDTPCKLKIYTENIFFNLNELIDHIAK</sequence>
<evidence type="ECO:0000313" key="2">
    <source>
        <dbReference type="Proteomes" id="UP000003089"/>
    </source>
</evidence>
<organism evidence="1 2">
    <name type="scientific">Bacteroides nordii CL02T12C05</name>
    <dbReference type="NCBI Taxonomy" id="997884"/>
    <lineage>
        <taxon>Bacteria</taxon>
        <taxon>Pseudomonadati</taxon>
        <taxon>Bacteroidota</taxon>
        <taxon>Bacteroidia</taxon>
        <taxon>Bacteroidales</taxon>
        <taxon>Bacteroidaceae</taxon>
        <taxon>Bacteroides</taxon>
    </lineage>
</organism>
<name>I8WZ13_9BACE</name>